<dbReference type="SUPFAM" id="SSF53822">
    <property type="entry name" value="Periplasmic binding protein-like I"/>
    <property type="match status" value="1"/>
</dbReference>
<sequence>MSVPWWSTGARRDVVPLGHPVDPRRRGRGTRADQTRPSPADALACIRAAARRSANAKQKTLLKGIVVAAAGALVLSGCAGGGGSGASTADGEPIVVSSVNALSGAGTFPEASEAAQAVFDDYNANGGLDGRPIEYNIFDDKGDPATASQVAREAVENGSVALVGGASALDCEVNHAYYEENDILSVQGTGVDPYCFSTPNISPTNAGPYIDTELSLTYGSEVLGLEKICGLLAIEGSTRDAYQEAIDNWSAATGNELAMLDDTLTYATADYTPYVVQIKEAGCDAVYGNMIEPGIVGLLNASEAQGLDVSFLLLTSGYSEQLASQVTYTGQGIYTAAEFAPYTDESVSGNEDWAALMDEHGINKTAFAQGGYLAAMHFIEVIEGIDGDITRESVNEALRGMTEPIESTMTGTPWIFGPGDSHGSNTAGWPIGILPGETTWSAVADDWIFASNTAE</sequence>
<keyword evidence="6" id="KW-1185">Reference proteome</keyword>
<gene>
    <name evidence="5" type="ORF">C7K25_06535</name>
</gene>
<feature type="region of interest" description="Disordered" evidence="3">
    <location>
        <begin position="13"/>
        <end position="39"/>
    </location>
</feature>
<evidence type="ECO:0000313" key="5">
    <source>
        <dbReference type="EMBL" id="MDJ1371021.1"/>
    </source>
</evidence>
<evidence type="ECO:0000256" key="2">
    <source>
        <dbReference type="ARBA" id="ARBA00022729"/>
    </source>
</evidence>
<evidence type="ECO:0000256" key="3">
    <source>
        <dbReference type="SAM" id="MobiDB-lite"/>
    </source>
</evidence>
<dbReference type="InterPro" id="IPR028081">
    <property type="entry name" value="Leu-bd"/>
</dbReference>
<dbReference type="EMBL" id="PXVD01000008">
    <property type="protein sequence ID" value="MDJ1371021.1"/>
    <property type="molecule type" value="Genomic_DNA"/>
</dbReference>
<dbReference type="PANTHER" id="PTHR47235:SF1">
    <property type="entry name" value="BLR6548 PROTEIN"/>
    <property type="match status" value="1"/>
</dbReference>
<reference evidence="5" key="2">
    <citation type="journal article" date="2022" name="Sci. Rep.">
        <title>In silico prediction of the enzymes involved in the degradation of the herbicide molinate by Gulosibacter molinativorax ON4T.</title>
        <authorList>
            <person name="Lopes A.R."/>
            <person name="Bunin E."/>
            <person name="Viana A.T."/>
            <person name="Froufe H."/>
            <person name="Munoz-Merida A."/>
            <person name="Pinho D."/>
            <person name="Figueiredo J."/>
            <person name="Barroso C."/>
            <person name="Vaz-Moreira I."/>
            <person name="Bellanger X."/>
            <person name="Egas C."/>
            <person name="Nunes O.C."/>
        </authorList>
    </citation>
    <scope>NUCLEOTIDE SEQUENCE</scope>
    <source>
        <strain evidence="5">ON4</strain>
    </source>
</reference>
<proteinExistence type="inferred from homology"/>
<evidence type="ECO:0000313" key="6">
    <source>
        <dbReference type="Proteomes" id="UP001170379"/>
    </source>
</evidence>
<keyword evidence="2" id="KW-0732">Signal</keyword>
<organism evidence="5 6">
    <name type="scientific">Gulosibacter molinativorax</name>
    <dbReference type="NCBI Taxonomy" id="256821"/>
    <lineage>
        <taxon>Bacteria</taxon>
        <taxon>Bacillati</taxon>
        <taxon>Actinomycetota</taxon>
        <taxon>Actinomycetes</taxon>
        <taxon>Micrococcales</taxon>
        <taxon>Microbacteriaceae</taxon>
        <taxon>Gulosibacter</taxon>
    </lineage>
</organism>
<dbReference type="PANTHER" id="PTHR47235">
    <property type="entry name" value="BLR6548 PROTEIN"/>
    <property type="match status" value="1"/>
</dbReference>
<protein>
    <submittedName>
        <fullName evidence="5">ABC transporter substrate-binding protein</fullName>
    </submittedName>
</protein>
<dbReference type="Pfam" id="PF13458">
    <property type="entry name" value="Peripla_BP_6"/>
    <property type="match status" value="1"/>
</dbReference>
<dbReference type="Proteomes" id="UP001170379">
    <property type="component" value="Unassembled WGS sequence"/>
</dbReference>
<dbReference type="Gene3D" id="3.40.50.2300">
    <property type="match status" value="2"/>
</dbReference>
<dbReference type="InterPro" id="IPR028082">
    <property type="entry name" value="Peripla_BP_I"/>
</dbReference>
<dbReference type="CDD" id="cd06341">
    <property type="entry name" value="PBP1_ABC_ligand_binding-like"/>
    <property type="match status" value="1"/>
</dbReference>
<evidence type="ECO:0000259" key="4">
    <source>
        <dbReference type="Pfam" id="PF13458"/>
    </source>
</evidence>
<accession>A0ABT7C743</accession>
<comment type="similarity">
    <text evidence="1">Belongs to the leucine-binding protein family.</text>
</comment>
<evidence type="ECO:0000256" key="1">
    <source>
        <dbReference type="ARBA" id="ARBA00010062"/>
    </source>
</evidence>
<name>A0ABT7C743_9MICO</name>
<comment type="caution">
    <text evidence="5">The sequence shown here is derived from an EMBL/GenBank/DDBJ whole genome shotgun (WGS) entry which is preliminary data.</text>
</comment>
<feature type="domain" description="Leucine-binding protein" evidence="4">
    <location>
        <begin position="99"/>
        <end position="424"/>
    </location>
</feature>
<reference evidence="5" key="1">
    <citation type="submission" date="2018-03" db="EMBL/GenBank/DDBJ databases">
        <authorList>
            <person name="Nunes O.C."/>
            <person name="Lopes A.R."/>
            <person name="Froufe H."/>
            <person name="Munoz-Merida A."/>
            <person name="Barroso C."/>
            <person name="Egas C."/>
        </authorList>
    </citation>
    <scope>NUCLEOTIDE SEQUENCE</scope>
    <source>
        <strain evidence="5">ON4</strain>
    </source>
</reference>